<gene>
    <name evidence="1" type="ORF">P5673_001916</name>
</gene>
<name>A0AAD9R4H5_ACRCE</name>
<sequence length="73" mass="8110">MSTARDLTSASDLTRSQKYETYRSSVIERVFLYLQSKVYLDNTSPNRGSKGGGICGMGMSRLEKRSVVKVNGQ</sequence>
<evidence type="ECO:0000313" key="1">
    <source>
        <dbReference type="EMBL" id="KAK2572906.1"/>
    </source>
</evidence>
<evidence type="ECO:0000313" key="2">
    <source>
        <dbReference type="Proteomes" id="UP001249851"/>
    </source>
</evidence>
<comment type="caution">
    <text evidence="1">The sequence shown here is derived from an EMBL/GenBank/DDBJ whole genome shotgun (WGS) entry which is preliminary data.</text>
</comment>
<protein>
    <submittedName>
        <fullName evidence="1">Uncharacterized protein</fullName>
    </submittedName>
</protein>
<keyword evidence="2" id="KW-1185">Reference proteome</keyword>
<dbReference type="EMBL" id="JARQWQ010000003">
    <property type="protein sequence ID" value="KAK2572906.1"/>
    <property type="molecule type" value="Genomic_DNA"/>
</dbReference>
<reference evidence="1" key="1">
    <citation type="journal article" date="2023" name="G3 (Bethesda)">
        <title>Whole genome assembly and annotation of the endangered Caribbean coral Acropora cervicornis.</title>
        <authorList>
            <person name="Selwyn J.D."/>
            <person name="Vollmer S.V."/>
        </authorList>
    </citation>
    <scope>NUCLEOTIDE SEQUENCE</scope>
    <source>
        <strain evidence="1">K2</strain>
    </source>
</reference>
<organism evidence="1 2">
    <name type="scientific">Acropora cervicornis</name>
    <name type="common">Staghorn coral</name>
    <dbReference type="NCBI Taxonomy" id="6130"/>
    <lineage>
        <taxon>Eukaryota</taxon>
        <taxon>Metazoa</taxon>
        <taxon>Cnidaria</taxon>
        <taxon>Anthozoa</taxon>
        <taxon>Hexacorallia</taxon>
        <taxon>Scleractinia</taxon>
        <taxon>Astrocoeniina</taxon>
        <taxon>Acroporidae</taxon>
        <taxon>Acropora</taxon>
    </lineage>
</organism>
<accession>A0AAD9R4H5</accession>
<reference evidence="1" key="2">
    <citation type="journal article" date="2023" name="Science">
        <title>Genomic signatures of disease resistance in endangered staghorn corals.</title>
        <authorList>
            <person name="Vollmer S.V."/>
            <person name="Selwyn J.D."/>
            <person name="Despard B.A."/>
            <person name="Roesel C.L."/>
        </authorList>
    </citation>
    <scope>NUCLEOTIDE SEQUENCE</scope>
    <source>
        <strain evidence="1">K2</strain>
    </source>
</reference>
<proteinExistence type="predicted"/>
<dbReference type="Proteomes" id="UP001249851">
    <property type="component" value="Unassembled WGS sequence"/>
</dbReference>
<dbReference type="AlphaFoldDB" id="A0AAD9R4H5"/>